<keyword evidence="1" id="KW-0812">Transmembrane</keyword>
<sequence length="208" mass="23080">MKTFLDWVVCKHCDSVHQRRPLPRGARARCAHCSAPLYQGHWLDVDAWLALSIAAGIAFLICNLCPLLALRVQGQQVSVGVWQAAMALLHRSSSPLAVPFALSIIIVPMLQIGLLIWLLWHARRQRPAPGHALALRWLSRLRPWCMVEVFLLGNLVAIIKLGALLSLSVGPGLWAMGALMLLLCMITQHTLHDLWRLHGRIASAEPQA</sequence>
<comment type="caution">
    <text evidence="2">The sequence shown here is derived from an EMBL/GenBank/DDBJ whole genome shotgun (WGS) entry which is preliminary data.</text>
</comment>
<gene>
    <name evidence="2" type="ORF">ABDB84_16750</name>
</gene>
<keyword evidence="1" id="KW-0472">Membrane</keyword>
<name>A0ABU9Z2E3_9RHOO</name>
<dbReference type="EMBL" id="JBDIVE010000010">
    <property type="protein sequence ID" value="MEN3070135.1"/>
    <property type="molecule type" value="Genomic_DNA"/>
</dbReference>
<dbReference type="Proteomes" id="UP001410394">
    <property type="component" value="Unassembled WGS sequence"/>
</dbReference>
<evidence type="ECO:0000256" key="1">
    <source>
        <dbReference type="SAM" id="Phobius"/>
    </source>
</evidence>
<protein>
    <submittedName>
        <fullName evidence="2">Paraquat-inducible protein A</fullName>
    </submittedName>
</protein>
<evidence type="ECO:0000313" key="3">
    <source>
        <dbReference type="Proteomes" id="UP001410394"/>
    </source>
</evidence>
<dbReference type="RefSeq" id="WP_345920910.1">
    <property type="nucleotide sequence ID" value="NZ_JBDIVE010000010.1"/>
</dbReference>
<proteinExistence type="predicted"/>
<evidence type="ECO:0000313" key="2">
    <source>
        <dbReference type="EMBL" id="MEN3070135.1"/>
    </source>
</evidence>
<feature type="transmembrane region" description="Helical" evidence="1">
    <location>
        <begin position="141"/>
        <end position="167"/>
    </location>
</feature>
<dbReference type="InterPro" id="IPR007498">
    <property type="entry name" value="PqiA-like"/>
</dbReference>
<keyword evidence="3" id="KW-1185">Reference proteome</keyword>
<feature type="transmembrane region" description="Helical" evidence="1">
    <location>
        <begin position="47"/>
        <end position="70"/>
    </location>
</feature>
<feature type="transmembrane region" description="Helical" evidence="1">
    <location>
        <begin position="173"/>
        <end position="191"/>
    </location>
</feature>
<accession>A0ABU9Z2E3</accession>
<reference evidence="2 3" key="1">
    <citation type="journal article" date="2018" name="Int. J. Syst. Evol. Microbiol.">
        <title>Uliginosibacterium sediminicola sp. nov., isolated from freshwater sediment.</title>
        <authorList>
            <person name="Hwang W.M."/>
            <person name="Kim S.M."/>
            <person name="Kang K."/>
            <person name="Ahn T.Y."/>
        </authorList>
    </citation>
    <scope>NUCLEOTIDE SEQUENCE [LARGE SCALE GENOMIC DNA]</scope>
    <source>
        <strain evidence="2 3">M1-21</strain>
    </source>
</reference>
<keyword evidence="1" id="KW-1133">Transmembrane helix</keyword>
<organism evidence="2 3">
    <name type="scientific">Uliginosibacterium sediminicola</name>
    <dbReference type="NCBI Taxonomy" id="2024550"/>
    <lineage>
        <taxon>Bacteria</taxon>
        <taxon>Pseudomonadati</taxon>
        <taxon>Pseudomonadota</taxon>
        <taxon>Betaproteobacteria</taxon>
        <taxon>Rhodocyclales</taxon>
        <taxon>Zoogloeaceae</taxon>
        <taxon>Uliginosibacterium</taxon>
    </lineage>
</organism>
<feature type="transmembrane region" description="Helical" evidence="1">
    <location>
        <begin position="100"/>
        <end position="120"/>
    </location>
</feature>
<dbReference type="Pfam" id="PF04403">
    <property type="entry name" value="PqiA"/>
    <property type="match status" value="1"/>
</dbReference>